<dbReference type="EMBL" id="JACJIP010000003">
    <property type="protein sequence ID" value="MBA9084276.1"/>
    <property type="molecule type" value="Genomic_DNA"/>
</dbReference>
<reference evidence="2 3" key="1">
    <citation type="submission" date="2020-08" db="EMBL/GenBank/DDBJ databases">
        <title>Genomic Encyclopedia of Type Strains, Phase III (KMG-III): the genomes of soil and plant-associated and newly described type strains.</title>
        <authorList>
            <person name="Whitman W."/>
        </authorList>
    </citation>
    <scope>NUCLEOTIDE SEQUENCE [LARGE SCALE GENOMIC DNA]</scope>
    <source>
        <strain evidence="2 3">CECT 8693</strain>
    </source>
</reference>
<evidence type="ECO:0000313" key="3">
    <source>
        <dbReference type="Proteomes" id="UP000567067"/>
    </source>
</evidence>
<protein>
    <submittedName>
        <fullName evidence="2">Putative membrane protein</fullName>
    </submittedName>
</protein>
<dbReference type="AlphaFoldDB" id="A0A7W3XQD9"/>
<sequence length="183" mass="20158">MDDQKMNEYLEAVNQNLKHLTLSEKEEIINEIKNHIKETQMKQGIEMDTILLQLGDPSELGRAFAGQTIANTTSFNIRSLSRTISFYGATSLGGLFLSVLAGSLYLCSFLTLLGGAVKTGGALLGFEMSFVAFIIGDWSVPDLLAFPVAIPFAVLFYYCSKKLWKMLKSYLAKASENVRAGLL</sequence>
<comment type="caution">
    <text evidence="2">The sequence shown here is derived from an EMBL/GenBank/DDBJ whole genome shotgun (WGS) entry which is preliminary data.</text>
</comment>
<keyword evidence="1" id="KW-1133">Transmembrane helix</keyword>
<organism evidence="2 3">
    <name type="scientific">Fontibacillus solani</name>
    <dbReference type="NCBI Taxonomy" id="1572857"/>
    <lineage>
        <taxon>Bacteria</taxon>
        <taxon>Bacillati</taxon>
        <taxon>Bacillota</taxon>
        <taxon>Bacilli</taxon>
        <taxon>Bacillales</taxon>
        <taxon>Paenibacillaceae</taxon>
        <taxon>Fontibacillus</taxon>
    </lineage>
</organism>
<dbReference type="Pfam" id="PF22564">
    <property type="entry name" value="HAAS"/>
    <property type="match status" value="1"/>
</dbReference>
<keyword evidence="1" id="KW-0472">Membrane</keyword>
<feature type="transmembrane region" description="Helical" evidence="1">
    <location>
        <begin position="84"/>
        <end position="107"/>
    </location>
</feature>
<dbReference type="Proteomes" id="UP000567067">
    <property type="component" value="Unassembled WGS sequence"/>
</dbReference>
<feature type="transmembrane region" description="Helical" evidence="1">
    <location>
        <begin position="144"/>
        <end position="160"/>
    </location>
</feature>
<accession>A0A7W3XQD9</accession>
<evidence type="ECO:0000313" key="2">
    <source>
        <dbReference type="EMBL" id="MBA9084276.1"/>
    </source>
</evidence>
<keyword evidence="1" id="KW-0812">Transmembrane</keyword>
<dbReference type="RefSeq" id="WP_182534343.1">
    <property type="nucleotide sequence ID" value="NZ_JACJIP010000003.1"/>
</dbReference>
<name>A0A7W3XQD9_9BACL</name>
<proteinExistence type="predicted"/>
<gene>
    <name evidence="2" type="ORF">FHR92_000730</name>
</gene>
<evidence type="ECO:0000256" key="1">
    <source>
        <dbReference type="SAM" id="Phobius"/>
    </source>
</evidence>
<keyword evidence="3" id="KW-1185">Reference proteome</keyword>